<name>A0A0V1FP23_TRIPS</name>
<evidence type="ECO:0008006" key="4">
    <source>
        <dbReference type="Google" id="ProtNLM"/>
    </source>
</evidence>
<dbReference type="Proteomes" id="UP000054995">
    <property type="component" value="Unassembled WGS sequence"/>
</dbReference>
<dbReference type="EMBL" id="JYDT01000050">
    <property type="protein sequence ID" value="KRY87760.1"/>
    <property type="molecule type" value="Genomic_DNA"/>
</dbReference>
<proteinExistence type="predicted"/>
<dbReference type="AlphaFoldDB" id="A0A0V1FP23"/>
<evidence type="ECO:0000313" key="3">
    <source>
        <dbReference type="Proteomes" id="UP000054995"/>
    </source>
</evidence>
<reference evidence="2 3" key="1">
    <citation type="submission" date="2015-01" db="EMBL/GenBank/DDBJ databases">
        <title>Evolution of Trichinella species and genotypes.</title>
        <authorList>
            <person name="Korhonen P.K."/>
            <person name="Edoardo P."/>
            <person name="Giuseppe L.R."/>
            <person name="Gasser R.B."/>
        </authorList>
    </citation>
    <scope>NUCLEOTIDE SEQUENCE [LARGE SCALE GENOMIC DNA]</scope>
    <source>
        <strain evidence="2">ISS470</strain>
    </source>
</reference>
<keyword evidence="1" id="KW-1133">Transmembrane helix</keyword>
<keyword evidence="1" id="KW-0472">Membrane</keyword>
<sequence length="62" mass="7019">MRLLKLWVASGAAAFQWNRKLLVTFLHCGADWVVVGFVLAWLVDEAKAASLYLCSLFYSLKK</sequence>
<keyword evidence="1" id="KW-0812">Transmembrane</keyword>
<feature type="transmembrane region" description="Helical" evidence="1">
    <location>
        <begin position="21"/>
        <end position="43"/>
    </location>
</feature>
<evidence type="ECO:0000256" key="1">
    <source>
        <dbReference type="SAM" id="Phobius"/>
    </source>
</evidence>
<accession>A0A0V1FP23</accession>
<organism evidence="2 3">
    <name type="scientific">Trichinella pseudospiralis</name>
    <name type="common">Parasitic roundworm</name>
    <dbReference type="NCBI Taxonomy" id="6337"/>
    <lineage>
        <taxon>Eukaryota</taxon>
        <taxon>Metazoa</taxon>
        <taxon>Ecdysozoa</taxon>
        <taxon>Nematoda</taxon>
        <taxon>Enoplea</taxon>
        <taxon>Dorylaimia</taxon>
        <taxon>Trichinellida</taxon>
        <taxon>Trichinellidae</taxon>
        <taxon>Trichinella</taxon>
    </lineage>
</organism>
<comment type="caution">
    <text evidence="2">The sequence shown here is derived from an EMBL/GenBank/DDBJ whole genome shotgun (WGS) entry which is preliminary data.</text>
</comment>
<keyword evidence="3" id="KW-1185">Reference proteome</keyword>
<evidence type="ECO:0000313" key="2">
    <source>
        <dbReference type="EMBL" id="KRY87760.1"/>
    </source>
</evidence>
<protein>
    <recommendedName>
        <fullName evidence="4">Transmembrane protein</fullName>
    </recommendedName>
</protein>
<gene>
    <name evidence="2" type="ORF">T4D_2647</name>
</gene>